<dbReference type="CDD" id="cd00077">
    <property type="entry name" value="HDc"/>
    <property type="match status" value="1"/>
</dbReference>
<dbReference type="Gene3D" id="3.30.450.20">
    <property type="entry name" value="PAS domain"/>
    <property type="match status" value="1"/>
</dbReference>
<feature type="binding site" evidence="5">
    <location>
        <position position="1299"/>
    </location>
    <ligand>
        <name>Zn(2+)</name>
        <dbReference type="ChEBI" id="CHEBI:29105"/>
        <label>1</label>
    </ligand>
</feature>
<feature type="compositionally biased region" description="Polar residues" evidence="8">
    <location>
        <begin position="52"/>
        <end position="62"/>
    </location>
</feature>
<keyword evidence="11" id="KW-1185">Reference proteome</keyword>
<name>A0A9W7E015_9STRA</name>
<evidence type="ECO:0000256" key="7">
    <source>
        <dbReference type="SAM" id="Coils"/>
    </source>
</evidence>
<comment type="caution">
    <text evidence="10">The sequence shown here is derived from an EMBL/GenBank/DDBJ whole genome shotgun (WGS) entry which is preliminary data.</text>
</comment>
<evidence type="ECO:0000256" key="3">
    <source>
        <dbReference type="ARBA" id="ARBA00022801"/>
    </source>
</evidence>
<organism evidence="10 11">
    <name type="scientific">Triparma laevis f. longispina</name>
    <dbReference type="NCBI Taxonomy" id="1714387"/>
    <lineage>
        <taxon>Eukaryota</taxon>
        <taxon>Sar</taxon>
        <taxon>Stramenopiles</taxon>
        <taxon>Ochrophyta</taxon>
        <taxon>Bolidophyceae</taxon>
        <taxon>Parmales</taxon>
        <taxon>Triparmaceae</taxon>
        <taxon>Triparma</taxon>
    </lineage>
</organism>
<feature type="domain" description="PDEase" evidence="9">
    <location>
        <begin position="1058"/>
        <end position="1394"/>
    </location>
</feature>
<dbReference type="Pfam" id="PF01590">
    <property type="entry name" value="GAF"/>
    <property type="match status" value="3"/>
</dbReference>
<dbReference type="SUPFAM" id="SSF55781">
    <property type="entry name" value="GAF domain-like"/>
    <property type="match status" value="3"/>
</dbReference>
<dbReference type="InterPro" id="IPR002073">
    <property type="entry name" value="PDEase_catalytic_dom"/>
</dbReference>
<dbReference type="InterPro" id="IPR023088">
    <property type="entry name" value="PDEase"/>
</dbReference>
<protein>
    <recommendedName>
        <fullName evidence="6">Phosphodiesterase</fullName>
        <ecNumber evidence="6">3.1.4.-</ecNumber>
    </recommendedName>
</protein>
<evidence type="ECO:0000256" key="2">
    <source>
        <dbReference type="ARBA" id="ARBA00022723"/>
    </source>
</evidence>
<dbReference type="InterPro" id="IPR036971">
    <property type="entry name" value="PDEase_catalytic_dom_sf"/>
</dbReference>
<dbReference type="PANTHER" id="PTHR11347">
    <property type="entry name" value="CYCLIC NUCLEOTIDE PHOSPHODIESTERASE"/>
    <property type="match status" value="1"/>
</dbReference>
<feature type="binding site" evidence="5">
    <location>
        <position position="1187"/>
    </location>
    <ligand>
        <name>Zn(2+)</name>
        <dbReference type="ChEBI" id="CHEBI:29105"/>
        <label>2</label>
    </ligand>
</feature>
<comment type="similarity">
    <text evidence="6">Belongs to the cyclic nucleotide phosphodiesterase family.</text>
</comment>
<dbReference type="OrthoDB" id="546632at2759"/>
<feature type="compositionally biased region" description="Basic and acidic residues" evidence="8">
    <location>
        <begin position="129"/>
        <end position="141"/>
    </location>
</feature>
<evidence type="ECO:0000256" key="8">
    <source>
        <dbReference type="SAM" id="MobiDB-lite"/>
    </source>
</evidence>
<dbReference type="InterPro" id="IPR003018">
    <property type="entry name" value="GAF"/>
</dbReference>
<dbReference type="PROSITE" id="PS00126">
    <property type="entry name" value="PDEASE_I_1"/>
    <property type="match status" value="1"/>
</dbReference>
<feature type="binding site" evidence="5">
    <location>
        <position position="1186"/>
    </location>
    <ligand>
        <name>Zn(2+)</name>
        <dbReference type="ChEBI" id="CHEBI:29105"/>
        <label>1</label>
    </ligand>
</feature>
<gene>
    <name evidence="10" type="ORF">TrLO_g3805</name>
</gene>
<dbReference type="EC" id="3.1.4.-" evidence="6"/>
<evidence type="ECO:0000256" key="4">
    <source>
        <dbReference type="PIRSR" id="PIRSR623088-1"/>
    </source>
</evidence>
<evidence type="ECO:0000256" key="1">
    <source>
        <dbReference type="ARBA" id="ARBA00022535"/>
    </source>
</evidence>
<dbReference type="InterPro" id="IPR029016">
    <property type="entry name" value="GAF-like_dom_sf"/>
</dbReference>
<keyword evidence="3 6" id="KW-0378">Hydrolase</keyword>
<dbReference type="PRINTS" id="PR00387">
    <property type="entry name" value="PDIESTERASE1"/>
</dbReference>
<evidence type="ECO:0000256" key="6">
    <source>
        <dbReference type="RuleBase" id="RU363067"/>
    </source>
</evidence>
<feature type="region of interest" description="Disordered" evidence="8">
    <location>
        <begin position="889"/>
        <end position="960"/>
    </location>
</feature>
<keyword evidence="7" id="KW-0175">Coiled coil</keyword>
<feature type="binding site" evidence="5">
    <location>
        <position position="1150"/>
    </location>
    <ligand>
        <name>Zn(2+)</name>
        <dbReference type="ChEBI" id="CHEBI:29105"/>
        <label>1</label>
    </ligand>
</feature>
<dbReference type="GO" id="GO:0004114">
    <property type="term" value="F:3',5'-cyclic-nucleotide phosphodiesterase activity"/>
    <property type="evidence" value="ECO:0007669"/>
    <property type="project" value="InterPro"/>
</dbReference>
<comment type="cofactor">
    <cofactor evidence="6">
        <name>a divalent metal cation</name>
        <dbReference type="ChEBI" id="CHEBI:60240"/>
    </cofactor>
    <text evidence="6">Binds 2 divalent metal cations per subunit. Site 1 may preferentially bind zinc ions, while site 2 has a preference for magnesium and/or manganese ions.</text>
</comment>
<dbReference type="Pfam" id="PF00233">
    <property type="entry name" value="PDEase_I"/>
    <property type="match status" value="1"/>
</dbReference>
<accession>A0A9W7E015</accession>
<dbReference type="EMBL" id="BRXW01000498">
    <property type="protein sequence ID" value="GMH60350.1"/>
    <property type="molecule type" value="Genomic_DNA"/>
</dbReference>
<feature type="active site" description="Proton donor" evidence="4">
    <location>
        <position position="1146"/>
    </location>
</feature>
<feature type="compositionally biased region" description="Polar residues" evidence="8">
    <location>
        <begin position="948"/>
        <end position="960"/>
    </location>
</feature>
<dbReference type="Gene3D" id="1.10.1300.10">
    <property type="entry name" value="3'5'-cyclic nucleotide phosphodiesterase, catalytic domain"/>
    <property type="match status" value="1"/>
</dbReference>
<dbReference type="Gene3D" id="3.30.450.40">
    <property type="match status" value="3"/>
</dbReference>
<dbReference type="GO" id="GO:0046872">
    <property type="term" value="F:metal ion binding"/>
    <property type="evidence" value="ECO:0007669"/>
    <property type="project" value="UniProtKB-KW"/>
</dbReference>
<feature type="compositionally biased region" description="Polar residues" evidence="8">
    <location>
        <begin position="912"/>
        <end position="928"/>
    </location>
</feature>
<dbReference type="SMART" id="SM00471">
    <property type="entry name" value="HDc"/>
    <property type="match status" value="1"/>
</dbReference>
<proteinExistence type="inferred from homology"/>
<feature type="region of interest" description="Disordered" evidence="8">
    <location>
        <begin position="26"/>
        <end position="157"/>
    </location>
</feature>
<evidence type="ECO:0000259" key="9">
    <source>
        <dbReference type="PROSITE" id="PS51845"/>
    </source>
</evidence>
<dbReference type="GO" id="GO:0007165">
    <property type="term" value="P:signal transduction"/>
    <property type="evidence" value="ECO:0007669"/>
    <property type="project" value="InterPro"/>
</dbReference>
<keyword evidence="1" id="KW-0140">cGMP</keyword>
<dbReference type="SMART" id="SM00065">
    <property type="entry name" value="GAF"/>
    <property type="match status" value="3"/>
</dbReference>
<dbReference type="SUPFAM" id="SSF109604">
    <property type="entry name" value="HD-domain/PDEase-like"/>
    <property type="match status" value="1"/>
</dbReference>
<feature type="coiled-coil region" evidence="7">
    <location>
        <begin position="984"/>
        <end position="1014"/>
    </location>
</feature>
<dbReference type="InterPro" id="IPR023174">
    <property type="entry name" value="PDEase_CS"/>
</dbReference>
<dbReference type="PROSITE" id="PS51845">
    <property type="entry name" value="PDEASE_I_2"/>
    <property type="match status" value="1"/>
</dbReference>
<evidence type="ECO:0000256" key="5">
    <source>
        <dbReference type="PIRSR" id="PIRSR623088-3"/>
    </source>
</evidence>
<dbReference type="Proteomes" id="UP001165122">
    <property type="component" value="Unassembled WGS sequence"/>
</dbReference>
<sequence>MALILPPAMMSFHYSPEREIPAAHVDPIMISGPPSGAEQWGTRRNSREPSVASFQDDSNYQRLSRHRSTSQDALDEDNELASSNNGNRKSGRREKTSSLTISTKRIVDIKSSEPWSGGTPGGMSPSRPSLERKRSSRERSSSPDSAGGPNRPNRKLSISSRLNPISFERDEVDEILVETAILDSIEPREFVELMISSAQAQVEEANFASGRTRSSGGSPTKKTPEIDLKNKFYRENFTNVVWELKACKQLLTVNSYMGSDLHQASIISKIMDSAHYILNCDRVSLYLVDHAASQLTCVHSRDEIMDIKIPIGKGIVGEVAKTGRPLNIRDAYKDTRFYQGVDKQTGYRTKGVICFPVKFSDIGDRVEAVIQAINKNAPESSLKSQASSVSLSKTSGEGSMRKNSIDGDEFFSFTKADESMLSYLAAEAAMCLQNAKHLEASTKQASKNAMMAKLLQAFTTDLDTFKAIEKIVECATDILDADRVSLFMKEKDELVCNVSKDVKGFRFSANRGIAGQVVQNGKVLNVIDAYDFAHFNPEVDQKSGYLTKSILCGPVRNSKGETIAVLQAVNKRNGDHFTKEDENLLIGISNQAGIGLQNSKLFDDEKYQRALNASLIEVATAVSSNLETHTMFQTIMNSARDLLGCDRCSLFLIDHETEEFWSYVTESDGVEFRFPMSKGIIGQVAEDKNTLNIEDAYKVASFNAEADAQSGYRTKSILCMPVMTAEGHMVAVIEMINKLDSDKTKNNYIPFRSSDEDILAKFTSVIAGALSNSLVYNELEQHASMVESTLQGITNFIITLDKNGRLKTSNHPVEELFGTSEAIMKSSSYQAWIKDGAKVGQGFKANIEKVFKNYEPVTAKNEKLFVQAKSGSSLMVNYQIMPLRVESKKRRYTRRNSSLMKAKGLLNEEVGTDSNFETDSESGRSNSGADGRVNSPPSKGALGHSMERQNSSSSVPEDTHNSMLQGVVIVLENITEGRLRQSAIQRYQRRLNEMENQVKEFSELKDKLQSLDINNLQDITPDATREFAKLALCLNDAGSSSTSNSKKLGIRQTPLNSLDDDRGGLIVSGSPSTRGFLIEHRSVLSAKALKSFNWDVLAIEDGEVLKKAVCVMFDELQIQEQWAIPNQKIVNLVDNVSKKYRDVAFHNFKHGIAVAHTNFYFIASTDAGSCLNSIQAFALLVSALCHDLDHPGHTNAFEVNSNSDLALFYNDTSVLENHHCATAAMLLRQDDCNILMGLERDEFREFRSVMCHVILATDMSTHFNLLSKFRESVHTDGGWNPEQSSDKLLLLSVLLHAADLSNPCREWGASSEWSRLVSIEFNAQVKKEKEMGLPFLPFMRSEDEESKAKQEISFIEFIIEPMWKDVVEFLPQLDFCLENIAVNKNNWKDVANGKKKTVQL</sequence>
<reference evidence="11" key="1">
    <citation type="journal article" date="2023" name="Commun. Biol.">
        <title>Genome analysis of Parmales, the sister group of diatoms, reveals the evolutionary specialization of diatoms from phago-mixotrophs to photoautotrophs.</title>
        <authorList>
            <person name="Ban H."/>
            <person name="Sato S."/>
            <person name="Yoshikawa S."/>
            <person name="Yamada K."/>
            <person name="Nakamura Y."/>
            <person name="Ichinomiya M."/>
            <person name="Sato N."/>
            <person name="Blanc-Mathieu R."/>
            <person name="Endo H."/>
            <person name="Kuwata A."/>
            <person name="Ogata H."/>
        </authorList>
    </citation>
    <scope>NUCLEOTIDE SEQUENCE [LARGE SCALE GENOMIC DNA]</scope>
    <source>
        <strain evidence="11">NIES 3700</strain>
    </source>
</reference>
<feature type="binding site" evidence="5">
    <location>
        <position position="1187"/>
    </location>
    <ligand>
        <name>Zn(2+)</name>
        <dbReference type="ChEBI" id="CHEBI:29105"/>
        <label>1</label>
    </ligand>
</feature>
<dbReference type="InterPro" id="IPR003607">
    <property type="entry name" value="HD/PDEase_dom"/>
</dbReference>
<keyword evidence="2 5" id="KW-0479">Metal-binding</keyword>
<evidence type="ECO:0000313" key="10">
    <source>
        <dbReference type="EMBL" id="GMH60350.1"/>
    </source>
</evidence>
<evidence type="ECO:0000313" key="11">
    <source>
        <dbReference type="Proteomes" id="UP001165122"/>
    </source>
</evidence>